<reference evidence="1 2" key="1">
    <citation type="submission" date="2016-11" db="EMBL/GenBank/DDBJ databases">
        <authorList>
            <person name="Jaros S."/>
            <person name="Januszkiewicz K."/>
            <person name="Wedrychowicz H."/>
        </authorList>
    </citation>
    <scope>NUCLEOTIDE SEQUENCE [LARGE SCALE GENOMIC DNA]</scope>
    <source>
        <strain evidence="1 2">DSM 19436</strain>
    </source>
</reference>
<dbReference type="STRING" id="1122133.SAMN02745157_0687"/>
<evidence type="ECO:0000313" key="2">
    <source>
        <dbReference type="Proteomes" id="UP000184485"/>
    </source>
</evidence>
<gene>
    <name evidence="1" type="ORF">SAMN02745157_0687</name>
</gene>
<sequence length="244" mass="27513">MQISIKDNLQAARRSLLLDQKQFGREIPRALNFTAAETRKVLRSEMERVFDRPTPFTLNGMFVQSATEADLSAAVFFKDFAPKGTPAGKYLRAQIEGGSRRQKRSERAFAAAGLSGNRGFWVPGSSLKLNAYGNVPGSVMVQILAAVRAFGEVGYVANKTANSAKRNKSYRARDYFVIPPGHRLKPGVWVRVGRDIWPVLLFVEAVSYRKRFDFFGKGETFARSRFEIEIENAVRRTFRHQSGR</sequence>
<dbReference type="OrthoDB" id="6871774at2"/>
<dbReference type="RefSeq" id="WP_073051367.1">
    <property type="nucleotide sequence ID" value="NZ_FQUP01000001.1"/>
</dbReference>
<organism evidence="1 2">
    <name type="scientific">Kaistia soli DSM 19436</name>
    <dbReference type="NCBI Taxonomy" id="1122133"/>
    <lineage>
        <taxon>Bacteria</taxon>
        <taxon>Pseudomonadati</taxon>
        <taxon>Pseudomonadota</taxon>
        <taxon>Alphaproteobacteria</taxon>
        <taxon>Hyphomicrobiales</taxon>
        <taxon>Kaistiaceae</taxon>
        <taxon>Kaistia</taxon>
    </lineage>
</organism>
<accession>A0A1M4VES7</accession>
<name>A0A1M4VES7_9HYPH</name>
<dbReference type="Proteomes" id="UP000184485">
    <property type="component" value="Unassembled WGS sequence"/>
</dbReference>
<proteinExistence type="predicted"/>
<keyword evidence="2" id="KW-1185">Reference proteome</keyword>
<evidence type="ECO:0000313" key="1">
    <source>
        <dbReference type="EMBL" id="SHE67504.1"/>
    </source>
</evidence>
<dbReference type="AlphaFoldDB" id="A0A1M4VES7"/>
<protein>
    <submittedName>
        <fullName evidence="1">Uncharacterized protein</fullName>
    </submittedName>
</protein>
<dbReference type="EMBL" id="FQUP01000001">
    <property type="protein sequence ID" value="SHE67504.1"/>
    <property type="molecule type" value="Genomic_DNA"/>
</dbReference>